<organism evidence="2 3">
    <name type="scientific">Fusarium anthophilum</name>
    <dbReference type="NCBI Taxonomy" id="48485"/>
    <lineage>
        <taxon>Eukaryota</taxon>
        <taxon>Fungi</taxon>
        <taxon>Dikarya</taxon>
        <taxon>Ascomycota</taxon>
        <taxon>Pezizomycotina</taxon>
        <taxon>Sordariomycetes</taxon>
        <taxon>Hypocreomycetidae</taxon>
        <taxon>Hypocreales</taxon>
        <taxon>Nectriaceae</taxon>
        <taxon>Fusarium</taxon>
        <taxon>Fusarium fujikuroi species complex</taxon>
    </lineage>
</organism>
<dbReference type="GO" id="GO:0006629">
    <property type="term" value="P:lipid metabolic process"/>
    <property type="evidence" value="ECO:0007669"/>
    <property type="project" value="InterPro"/>
</dbReference>
<protein>
    <recommendedName>
        <fullName evidence="4">PLC-like phosphodiesterase</fullName>
    </recommendedName>
</protein>
<feature type="chain" id="PRO_5034048992" description="PLC-like phosphodiesterase" evidence="1">
    <location>
        <begin position="19"/>
        <end position="541"/>
    </location>
</feature>
<feature type="signal peptide" evidence="1">
    <location>
        <begin position="1"/>
        <end position="18"/>
    </location>
</feature>
<dbReference type="Gene3D" id="3.20.20.190">
    <property type="entry name" value="Phosphatidylinositol (PI) phosphodiesterase"/>
    <property type="match status" value="1"/>
</dbReference>
<evidence type="ECO:0000313" key="3">
    <source>
        <dbReference type="Proteomes" id="UP000573603"/>
    </source>
</evidence>
<dbReference type="PANTHER" id="PTHR13593:SF143">
    <property type="entry name" value="PHOSPHATIDYLINOSITOL-SPECIFIC PHOSPHOLIPASE C X DOMAIN-CONTAINING PROTEIN"/>
    <property type="match status" value="1"/>
</dbReference>
<keyword evidence="3" id="KW-1185">Reference proteome</keyword>
<accession>A0A8H4ZR01</accession>
<name>A0A8H4ZR01_9HYPO</name>
<sequence>MLYRFLLDVSVLTSFTVAVPPTELATLAIDARSGSNVGTAGNHALERLERRCDKVGSYFLLVNATPWKMTLSRNVSYQMNQFKFPKTIKPGTSNRIYIQAKGHKDDAGEASYKFKDLPGDPDFEFKYKSETAGIRFTKLKTLNNKRGSFHKLAWHWDNNVPFIIASSEKDPRNPSLWPWLVSSNPPEDWMHSIYPRIACLTLRELAIPGTHNSGMSWFHRRSFFGTPANAQNQKLHIPEQLKNGARWLDLRPSKTGGKWATGHFSFGWGNWHGGNGEYLDKIIADVNDFTKRKKELIIINVSHGLNSDTFKGKKHARMTQREWNEVMTKLEKLNYRVENRSYVRDLTKLRVSQLIPGRAAVIIIIDDVIDKKYYNGSQESIKLAPVDVSAFAKKGFFQRSQFPLVDHYAETKHQKKMAADQLTKMKKHRKSPKSKIFLLSWILTQRMKPLIHNAEMANRALIELLWPAMSASTYPNIISVDAYPDNRDLAALAMAINYHFAPLCYIHTPSVGQDGYGESFERRPKLIGSDALPWLNDTSSR</sequence>
<dbReference type="Proteomes" id="UP000573603">
    <property type="component" value="Unassembled WGS sequence"/>
</dbReference>
<evidence type="ECO:0008006" key="4">
    <source>
        <dbReference type="Google" id="ProtNLM"/>
    </source>
</evidence>
<dbReference type="InterPro" id="IPR017946">
    <property type="entry name" value="PLC-like_Pdiesterase_TIM-brl"/>
</dbReference>
<dbReference type="SUPFAM" id="SSF51695">
    <property type="entry name" value="PLC-like phosphodiesterases"/>
    <property type="match status" value="1"/>
</dbReference>
<dbReference type="GO" id="GO:0008081">
    <property type="term" value="F:phosphoric diester hydrolase activity"/>
    <property type="evidence" value="ECO:0007669"/>
    <property type="project" value="InterPro"/>
</dbReference>
<keyword evidence="1" id="KW-0732">Signal</keyword>
<proteinExistence type="predicted"/>
<reference evidence="2 3" key="1">
    <citation type="journal article" date="2020" name="BMC Genomics">
        <title>Correction to: Identification and distribution of gene clusters required for synthesis of sphingolipid metabolism inhibitors in diverse species of the filamentous fungus Fusarium.</title>
        <authorList>
            <person name="Kim H.S."/>
            <person name="Lohmar J.M."/>
            <person name="Busman M."/>
            <person name="Brown D.W."/>
            <person name="Naumann T.A."/>
            <person name="Divon H.H."/>
            <person name="Lysoe E."/>
            <person name="Uhlig S."/>
            <person name="Proctor R.H."/>
        </authorList>
    </citation>
    <scope>NUCLEOTIDE SEQUENCE [LARGE SCALE GENOMIC DNA]</scope>
    <source>
        <strain evidence="2 3">NRRL 25214</strain>
    </source>
</reference>
<comment type="caution">
    <text evidence="2">The sequence shown here is derived from an EMBL/GenBank/DDBJ whole genome shotgun (WGS) entry which is preliminary data.</text>
</comment>
<dbReference type="AlphaFoldDB" id="A0A8H4ZR01"/>
<evidence type="ECO:0000256" key="1">
    <source>
        <dbReference type="SAM" id="SignalP"/>
    </source>
</evidence>
<dbReference type="EMBL" id="JABEVY010000077">
    <property type="protein sequence ID" value="KAF5251079.1"/>
    <property type="molecule type" value="Genomic_DNA"/>
</dbReference>
<dbReference type="InterPro" id="IPR051057">
    <property type="entry name" value="PI-PLC_domain"/>
</dbReference>
<evidence type="ECO:0000313" key="2">
    <source>
        <dbReference type="EMBL" id="KAF5251079.1"/>
    </source>
</evidence>
<gene>
    <name evidence="2" type="ORF">FANTH_3841</name>
</gene>
<dbReference type="PANTHER" id="PTHR13593">
    <property type="match status" value="1"/>
</dbReference>